<evidence type="ECO:0000256" key="8">
    <source>
        <dbReference type="ARBA" id="ARBA00022989"/>
    </source>
</evidence>
<feature type="transmembrane region" description="Helical" evidence="12">
    <location>
        <begin position="168"/>
        <end position="186"/>
    </location>
</feature>
<feature type="domain" description="ABC transporter" evidence="13">
    <location>
        <begin position="726"/>
        <end position="963"/>
    </location>
</feature>
<proteinExistence type="predicted"/>
<dbReference type="FunFam" id="3.40.50.300:FF:000479">
    <property type="entry name" value="Multidrug resistance protein 1A"/>
    <property type="match status" value="1"/>
</dbReference>
<dbReference type="GO" id="GO:0005524">
    <property type="term" value="F:ATP binding"/>
    <property type="evidence" value="ECO:0007669"/>
    <property type="project" value="UniProtKB-KW"/>
</dbReference>
<dbReference type="AlphaFoldDB" id="A0A7J6PD67"/>
<keyword evidence="7" id="KW-1278">Translocase</keyword>
<evidence type="ECO:0000259" key="13">
    <source>
        <dbReference type="PROSITE" id="PS50893"/>
    </source>
</evidence>
<evidence type="ECO:0000256" key="4">
    <source>
        <dbReference type="ARBA" id="ARBA00022737"/>
    </source>
</evidence>
<keyword evidence="9 12" id="KW-0472">Membrane</keyword>
<evidence type="ECO:0000313" key="16">
    <source>
        <dbReference type="Proteomes" id="UP000541610"/>
    </source>
</evidence>
<evidence type="ECO:0000256" key="10">
    <source>
        <dbReference type="ARBA" id="ARBA00023180"/>
    </source>
</evidence>
<dbReference type="OrthoDB" id="6500128at2759"/>
<evidence type="ECO:0000256" key="3">
    <source>
        <dbReference type="ARBA" id="ARBA00022692"/>
    </source>
</evidence>
<evidence type="ECO:0000256" key="9">
    <source>
        <dbReference type="ARBA" id="ARBA00023136"/>
    </source>
</evidence>
<dbReference type="GO" id="GO:0015421">
    <property type="term" value="F:ABC-type oligopeptide transporter activity"/>
    <property type="evidence" value="ECO:0007669"/>
    <property type="project" value="TreeGrafter"/>
</dbReference>
<keyword evidence="10" id="KW-0325">Glycoprotein</keyword>
<feature type="domain" description="ABC transmembrane type-1" evidence="14">
    <location>
        <begin position="574"/>
        <end position="691"/>
    </location>
</feature>
<sequence length="966" mass="104661">MVKLSLSKLCSRRRRQDQDSDATLAADEEKISVSYFKLFSLASRNDYYALACGVVAALCNGALMPLFSLLFGNFASASAGGLDGFMDRIVTVTWQMCILAGVALITGAIFNTCFTYFSENQASRLRVKYLQAVIGQDIAWFDVRTPAAIPSRMAEDVLKVRDAIGSKASMCCVNIAMSVVGYIIAFYRGWQITLVMMSSLPLIMVAGALMAKVMSSLSSKGQTQYAAAGAVAEEVLGSVKTVASFGGEKRSMAKYALVVKDALTSGIRGGIFRGLSIGFTMAVIFWTYALTFWYGGTLIRDSVTNPSTGKPYQGGDVLTVFMSAIMATFSLAQIAPHVQAFAEGCAAGGKIFPLFEQKASIEPDVHRLADMPESSATTPPHLESFELEKVKFNYPARPELQVIKGVSLKIKRGEKVAFVGESGSGKSTLVQLIERFYDPVEGRVLVNGVDIKTMPVHKHRALFGYVGQEPFLFADSIRNNLTYGLVGKNLPSDAAIRDVCKKAQILDFIESLPEGFDTYAGPGGSQVSGGQKQRIAIARALLRNPQILLLDEATSALDNESEKMVQATIDHLQRKKEQDELKQAQLVASEAIQNMRTVRAFMAESWTVEAYDRYAARSSNTSFSAASVRGLTFGASNCVIFLAYAVGFYYGGHLMVYDGLSYTHMMQALMGIMFAAMAVGQAMAFLPDVAEAKVAAHDVFEILDTESKINAVNPDGTVQELGNGIIEFNDVHFSYPTHPEVEILKGVSFRIEPGQQVAFVGPSGSGKSTVMALMQRFYDVSGGSVSVGGTDVRMLDVAWWRAQNGYVGQEPVLFDMTLAENVRYGKEDASMGELEKVANMSNMDYVTSMGGSVKWDDPMGPKGCRLSGGQKQRAAIARALVRDPHIIFLDEATSALDSTSEKVVQHAIDTASVGRTSVTIAHRLSTVRNCDVIYVVADGKIVESGNHEALLAKGGVYHDLYIKGQK</sequence>
<dbReference type="Gene3D" id="1.20.1560.10">
    <property type="entry name" value="ABC transporter type 1, transmembrane domain"/>
    <property type="match status" value="1"/>
</dbReference>
<feature type="transmembrane region" description="Helical" evidence="12">
    <location>
        <begin position="664"/>
        <end position="686"/>
    </location>
</feature>
<evidence type="ECO:0000256" key="6">
    <source>
        <dbReference type="ARBA" id="ARBA00022840"/>
    </source>
</evidence>
<dbReference type="Pfam" id="PF00005">
    <property type="entry name" value="ABC_tran"/>
    <property type="match status" value="2"/>
</dbReference>
<keyword evidence="11" id="KW-0175">Coiled coil</keyword>
<protein>
    <submittedName>
        <fullName evidence="15">(ABC) transporter</fullName>
    </submittedName>
</protein>
<dbReference type="PANTHER" id="PTHR43394">
    <property type="entry name" value="ATP-DEPENDENT PERMEASE MDL1, MITOCHONDRIAL"/>
    <property type="match status" value="1"/>
</dbReference>
<feature type="transmembrane region" description="Helical" evidence="12">
    <location>
        <begin position="192"/>
        <end position="211"/>
    </location>
</feature>
<feature type="transmembrane region" description="Helical" evidence="12">
    <location>
        <begin position="270"/>
        <end position="294"/>
    </location>
</feature>
<dbReference type="GO" id="GO:0090374">
    <property type="term" value="P:oligopeptide export from mitochondrion"/>
    <property type="evidence" value="ECO:0007669"/>
    <property type="project" value="TreeGrafter"/>
</dbReference>
<feature type="domain" description="ABC transmembrane type-1" evidence="14">
    <location>
        <begin position="53"/>
        <end position="343"/>
    </location>
</feature>
<dbReference type="EMBL" id="JABANP010000047">
    <property type="protein sequence ID" value="KAF4693311.1"/>
    <property type="molecule type" value="Genomic_DNA"/>
</dbReference>
<dbReference type="PROSITE" id="PS50929">
    <property type="entry name" value="ABC_TM1F"/>
    <property type="match status" value="2"/>
</dbReference>
<dbReference type="SMART" id="SM00382">
    <property type="entry name" value="AAA"/>
    <property type="match status" value="2"/>
</dbReference>
<evidence type="ECO:0000256" key="11">
    <source>
        <dbReference type="SAM" id="Coils"/>
    </source>
</evidence>
<dbReference type="InterPro" id="IPR017871">
    <property type="entry name" value="ABC_transporter-like_CS"/>
</dbReference>
<keyword evidence="6" id="KW-0067">ATP-binding</keyword>
<feature type="transmembrane region" description="Helical" evidence="12">
    <location>
        <begin position="92"/>
        <end position="117"/>
    </location>
</feature>
<feature type="domain" description="ABC transporter" evidence="13">
    <location>
        <begin position="385"/>
        <end position="630"/>
    </location>
</feature>
<feature type="transmembrane region" description="Helical" evidence="12">
    <location>
        <begin position="314"/>
        <end position="332"/>
    </location>
</feature>
<accession>A0A7J6PD67</accession>
<evidence type="ECO:0000256" key="2">
    <source>
        <dbReference type="ARBA" id="ARBA00022448"/>
    </source>
</evidence>
<feature type="coiled-coil region" evidence="11">
    <location>
        <begin position="550"/>
        <end position="594"/>
    </location>
</feature>
<feature type="transmembrane region" description="Helical" evidence="12">
    <location>
        <begin position="47"/>
        <end position="72"/>
    </location>
</feature>
<keyword evidence="4" id="KW-0677">Repeat</keyword>
<comment type="caution">
    <text evidence="15">The sequence shown here is derived from an EMBL/GenBank/DDBJ whole genome shotgun (WGS) entry which is preliminary data.</text>
</comment>
<dbReference type="FunFam" id="3.40.50.300:FF:000604">
    <property type="entry name" value="ABC transporter B family member 28"/>
    <property type="match status" value="1"/>
</dbReference>
<dbReference type="InterPro" id="IPR011527">
    <property type="entry name" value="ABC1_TM_dom"/>
</dbReference>
<dbReference type="GO" id="GO:0005743">
    <property type="term" value="C:mitochondrial inner membrane"/>
    <property type="evidence" value="ECO:0007669"/>
    <property type="project" value="TreeGrafter"/>
</dbReference>
<keyword evidence="2" id="KW-0813">Transport</keyword>
<dbReference type="PROSITE" id="PS50893">
    <property type="entry name" value="ABC_TRANSPORTER_2"/>
    <property type="match status" value="2"/>
</dbReference>
<dbReference type="PANTHER" id="PTHR43394:SF16">
    <property type="entry name" value="ABC TRANSPORTER B FAMILY MEMBER 4-LIKE ISOFORM X1"/>
    <property type="match status" value="1"/>
</dbReference>
<dbReference type="Gene3D" id="3.40.50.300">
    <property type="entry name" value="P-loop containing nucleotide triphosphate hydrolases"/>
    <property type="match status" value="2"/>
</dbReference>
<gene>
    <name evidence="15" type="primary">ABCB2_11</name>
    <name evidence="15" type="ORF">FOZ60_011291</name>
</gene>
<dbReference type="Pfam" id="PF00664">
    <property type="entry name" value="ABC_membrane"/>
    <property type="match status" value="2"/>
</dbReference>
<evidence type="ECO:0000256" key="5">
    <source>
        <dbReference type="ARBA" id="ARBA00022741"/>
    </source>
</evidence>
<dbReference type="SUPFAM" id="SSF90123">
    <property type="entry name" value="ABC transporter transmembrane region"/>
    <property type="match status" value="2"/>
</dbReference>
<evidence type="ECO:0000259" key="14">
    <source>
        <dbReference type="PROSITE" id="PS50929"/>
    </source>
</evidence>
<evidence type="ECO:0000256" key="7">
    <source>
        <dbReference type="ARBA" id="ARBA00022967"/>
    </source>
</evidence>
<dbReference type="PROSITE" id="PS00211">
    <property type="entry name" value="ABC_TRANSPORTER_1"/>
    <property type="match status" value="2"/>
</dbReference>
<dbReference type="GO" id="GO:0016887">
    <property type="term" value="F:ATP hydrolysis activity"/>
    <property type="evidence" value="ECO:0007669"/>
    <property type="project" value="InterPro"/>
</dbReference>
<dbReference type="CDD" id="cd18577">
    <property type="entry name" value="ABC_6TM_Pgp_ABCB1_D1_like"/>
    <property type="match status" value="1"/>
</dbReference>
<keyword evidence="3 12" id="KW-0812">Transmembrane</keyword>
<organism evidence="15 16">
    <name type="scientific">Perkinsus olseni</name>
    <name type="common">Perkinsus atlanticus</name>
    <dbReference type="NCBI Taxonomy" id="32597"/>
    <lineage>
        <taxon>Eukaryota</taxon>
        <taxon>Sar</taxon>
        <taxon>Alveolata</taxon>
        <taxon>Perkinsozoa</taxon>
        <taxon>Perkinsea</taxon>
        <taxon>Perkinsida</taxon>
        <taxon>Perkinsidae</taxon>
        <taxon>Perkinsus</taxon>
    </lineage>
</organism>
<name>A0A7J6PD67_PEROL</name>
<dbReference type="InterPro" id="IPR039421">
    <property type="entry name" value="Type_1_exporter"/>
</dbReference>
<reference evidence="15 16" key="1">
    <citation type="submission" date="2020-04" db="EMBL/GenBank/DDBJ databases">
        <title>Perkinsus olseni comparative genomics.</title>
        <authorList>
            <person name="Bogema D.R."/>
        </authorList>
    </citation>
    <scope>NUCLEOTIDE SEQUENCE [LARGE SCALE GENOMIC DNA]</scope>
    <source>
        <strain evidence="15">00978-12</strain>
    </source>
</reference>
<comment type="subcellular location">
    <subcellularLocation>
        <location evidence="1">Membrane</location>
        <topology evidence="1">Multi-pass membrane protein</topology>
    </subcellularLocation>
</comment>
<dbReference type="InterPro" id="IPR003439">
    <property type="entry name" value="ABC_transporter-like_ATP-bd"/>
</dbReference>
<dbReference type="InterPro" id="IPR003593">
    <property type="entry name" value="AAA+_ATPase"/>
</dbReference>
<evidence type="ECO:0000256" key="1">
    <source>
        <dbReference type="ARBA" id="ARBA00004141"/>
    </source>
</evidence>
<keyword evidence="5" id="KW-0547">Nucleotide-binding</keyword>
<dbReference type="InterPro" id="IPR036640">
    <property type="entry name" value="ABC1_TM_sf"/>
</dbReference>
<dbReference type="InterPro" id="IPR027417">
    <property type="entry name" value="P-loop_NTPase"/>
</dbReference>
<dbReference type="Proteomes" id="UP000541610">
    <property type="component" value="Unassembled WGS sequence"/>
</dbReference>
<evidence type="ECO:0000256" key="12">
    <source>
        <dbReference type="SAM" id="Phobius"/>
    </source>
</evidence>
<feature type="transmembrane region" description="Helical" evidence="12">
    <location>
        <begin position="631"/>
        <end position="652"/>
    </location>
</feature>
<dbReference type="SUPFAM" id="SSF52540">
    <property type="entry name" value="P-loop containing nucleoside triphosphate hydrolases"/>
    <property type="match status" value="2"/>
</dbReference>
<evidence type="ECO:0000313" key="15">
    <source>
        <dbReference type="EMBL" id="KAF4693311.1"/>
    </source>
</evidence>
<keyword evidence="8 12" id="KW-1133">Transmembrane helix</keyword>